<keyword evidence="2" id="KW-1185">Reference proteome</keyword>
<dbReference type="AlphaFoldDB" id="A0A229P0X0"/>
<name>A0A229P0X0_9BACL</name>
<gene>
    <name evidence="1" type="ORF">CGZ75_02030</name>
</gene>
<reference evidence="1 2" key="1">
    <citation type="submission" date="2017-07" db="EMBL/GenBank/DDBJ databases">
        <title>Paenibacillus herberti R33 genome sequencing and assembly.</title>
        <authorList>
            <person name="Su W."/>
        </authorList>
    </citation>
    <scope>NUCLEOTIDE SEQUENCE [LARGE SCALE GENOMIC DNA]</scope>
    <source>
        <strain evidence="1 2">R33</strain>
    </source>
</reference>
<accession>A0A229P0X0</accession>
<organism evidence="1 2">
    <name type="scientific">Paenibacillus herberti</name>
    <dbReference type="NCBI Taxonomy" id="1619309"/>
    <lineage>
        <taxon>Bacteria</taxon>
        <taxon>Bacillati</taxon>
        <taxon>Bacillota</taxon>
        <taxon>Bacilli</taxon>
        <taxon>Bacillales</taxon>
        <taxon>Paenibacillaceae</taxon>
        <taxon>Paenibacillus</taxon>
    </lineage>
</organism>
<dbReference type="OrthoDB" id="2627770at2"/>
<comment type="caution">
    <text evidence="1">The sequence shown here is derived from an EMBL/GenBank/DDBJ whole genome shotgun (WGS) entry which is preliminary data.</text>
</comment>
<dbReference type="EMBL" id="NMUQ01000001">
    <property type="protein sequence ID" value="OXM15539.1"/>
    <property type="molecule type" value="Genomic_DNA"/>
</dbReference>
<sequence>MSTVIITVLQRDKPEKSIDVNISLNLSAVQLAAILKENSWLQEEEAQFCEVSETGDQWSAVRPESLLSAAIHGDGALIRFGRQPLADV</sequence>
<dbReference type="Proteomes" id="UP000215145">
    <property type="component" value="Unassembled WGS sequence"/>
</dbReference>
<protein>
    <submittedName>
        <fullName evidence="1">Uncharacterized protein</fullName>
    </submittedName>
</protein>
<evidence type="ECO:0000313" key="2">
    <source>
        <dbReference type="Proteomes" id="UP000215145"/>
    </source>
</evidence>
<dbReference type="RefSeq" id="WP_089522635.1">
    <property type="nucleotide sequence ID" value="NZ_NMUQ01000001.1"/>
</dbReference>
<proteinExistence type="predicted"/>
<evidence type="ECO:0000313" key="1">
    <source>
        <dbReference type="EMBL" id="OXM15539.1"/>
    </source>
</evidence>